<evidence type="ECO:0000313" key="4">
    <source>
        <dbReference type="EMBL" id="HIQ69408.1"/>
    </source>
</evidence>
<evidence type="ECO:0000256" key="2">
    <source>
        <dbReference type="ARBA" id="ARBA00022898"/>
    </source>
</evidence>
<dbReference type="Proteomes" id="UP000886874">
    <property type="component" value="Unassembled WGS sequence"/>
</dbReference>
<reference evidence="4" key="2">
    <citation type="journal article" date="2021" name="PeerJ">
        <title>Extensive microbial diversity within the chicken gut microbiome revealed by metagenomics and culture.</title>
        <authorList>
            <person name="Gilroy R."/>
            <person name="Ravi A."/>
            <person name="Getino M."/>
            <person name="Pursley I."/>
            <person name="Horton D.L."/>
            <person name="Alikhan N.F."/>
            <person name="Baker D."/>
            <person name="Gharbi K."/>
            <person name="Hall N."/>
            <person name="Watson M."/>
            <person name="Adriaenssens E.M."/>
            <person name="Foster-Nyarko E."/>
            <person name="Jarju S."/>
            <person name="Secka A."/>
            <person name="Antonio M."/>
            <person name="Oren A."/>
            <person name="Chaudhuri R.R."/>
            <person name="La Ragione R."/>
            <person name="Hildebrand F."/>
            <person name="Pallen M.J."/>
        </authorList>
    </citation>
    <scope>NUCLEOTIDE SEQUENCE</scope>
    <source>
        <strain evidence="4">ChiSjej2B20-13462</strain>
    </source>
</reference>
<dbReference type="InterPro" id="IPR004839">
    <property type="entry name" value="Aminotransferase_I/II_large"/>
</dbReference>
<evidence type="ECO:0000256" key="1">
    <source>
        <dbReference type="ARBA" id="ARBA00001933"/>
    </source>
</evidence>
<evidence type="ECO:0000259" key="3">
    <source>
        <dbReference type="Pfam" id="PF00155"/>
    </source>
</evidence>
<reference evidence="4" key="1">
    <citation type="submission" date="2020-10" db="EMBL/GenBank/DDBJ databases">
        <authorList>
            <person name="Gilroy R."/>
        </authorList>
    </citation>
    <scope>NUCLEOTIDE SEQUENCE</scope>
    <source>
        <strain evidence="4">ChiSjej2B20-13462</strain>
    </source>
</reference>
<dbReference type="Gene3D" id="3.40.640.10">
    <property type="entry name" value="Type I PLP-dependent aspartate aminotransferase-like (Major domain)"/>
    <property type="match status" value="1"/>
</dbReference>
<dbReference type="SUPFAM" id="SSF53383">
    <property type="entry name" value="PLP-dependent transferases"/>
    <property type="match status" value="1"/>
</dbReference>
<protein>
    <submittedName>
        <fullName evidence="4">Pyridoxal phosphate-dependent class II aminotransferase</fullName>
    </submittedName>
</protein>
<keyword evidence="4" id="KW-0808">Transferase</keyword>
<dbReference type="PANTHER" id="PTHR42885">
    <property type="entry name" value="HISTIDINOL-PHOSPHATE AMINOTRANSFERASE-RELATED"/>
    <property type="match status" value="1"/>
</dbReference>
<comment type="cofactor">
    <cofactor evidence="1">
        <name>pyridoxal 5'-phosphate</name>
        <dbReference type="ChEBI" id="CHEBI:597326"/>
    </cofactor>
</comment>
<dbReference type="PANTHER" id="PTHR42885:SF1">
    <property type="entry name" value="THREONINE-PHOSPHATE DECARBOXYLASE"/>
    <property type="match status" value="1"/>
</dbReference>
<dbReference type="InterPro" id="IPR015422">
    <property type="entry name" value="PyrdxlP-dep_Trfase_small"/>
</dbReference>
<dbReference type="AlphaFoldDB" id="A0A9D1CNT3"/>
<dbReference type="Pfam" id="PF00155">
    <property type="entry name" value="Aminotran_1_2"/>
    <property type="match status" value="1"/>
</dbReference>
<evidence type="ECO:0000313" key="5">
    <source>
        <dbReference type="Proteomes" id="UP000886874"/>
    </source>
</evidence>
<dbReference type="CDD" id="cd00609">
    <property type="entry name" value="AAT_like"/>
    <property type="match status" value="1"/>
</dbReference>
<dbReference type="InterPro" id="IPR015424">
    <property type="entry name" value="PyrdxlP-dep_Trfase"/>
</dbReference>
<organism evidence="4 5">
    <name type="scientific">Candidatus Avoscillospira stercorigallinarum</name>
    <dbReference type="NCBI Taxonomy" id="2840708"/>
    <lineage>
        <taxon>Bacteria</taxon>
        <taxon>Bacillati</taxon>
        <taxon>Bacillota</taxon>
        <taxon>Clostridia</taxon>
        <taxon>Eubacteriales</taxon>
        <taxon>Oscillospiraceae</taxon>
        <taxon>Oscillospiraceae incertae sedis</taxon>
        <taxon>Candidatus Avoscillospira</taxon>
    </lineage>
</organism>
<dbReference type="GO" id="GO:0030170">
    <property type="term" value="F:pyridoxal phosphate binding"/>
    <property type="evidence" value="ECO:0007669"/>
    <property type="project" value="InterPro"/>
</dbReference>
<dbReference type="GO" id="GO:0008483">
    <property type="term" value="F:transaminase activity"/>
    <property type="evidence" value="ECO:0007669"/>
    <property type="project" value="UniProtKB-KW"/>
</dbReference>
<comment type="caution">
    <text evidence="4">The sequence shown here is derived from an EMBL/GenBank/DDBJ whole genome shotgun (WGS) entry which is preliminary data.</text>
</comment>
<keyword evidence="2" id="KW-0663">Pyridoxal phosphate</keyword>
<dbReference type="EMBL" id="DVFN01000055">
    <property type="protein sequence ID" value="HIQ69408.1"/>
    <property type="molecule type" value="Genomic_DNA"/>
</dbReference>
<keyword evidence="4" id="KW-0032">Aminotransferase</keyword>
<feature type="domain" description="Aminotransferase class I/classII large" evidence="3">
    <location>
        <begin position="20"/>
        <end position="343"/>
    </location>
</feature>
<sequence length="353" mass="37847">MVNSHGGDLNWAKTQYAGEILDFSVNCNPLGTPPAAVEAARAALSDTGCYPDPACTELRAAIAAMDGTDPDRVFCGSGAAEVIFRLALALHPRTALLTAPAFSEYETALTRVGCACRFHTLREGEHFDVTDRILADLTEAVELLFLCTPNNPTGRCIEPDLLARILEKCEAVGAYLIVDECFLPLARSGPGMAPLLPEHPKLILLRAFTKSYAVPALRLGYCLADPDLIARLETWGPCWNVSGPAQAAGLACCDLPQWPEQGRALLETARPSLQRGLTALGCQVVSGEANYLLFRLPGVTDLKARMLGRGILLRSCANYRGLGPDWYRTAVRTPGENQILLDTLAAVLAAGEA</sequence>
<name>A0A9D1CNT3_9FIRM</name>
<proteinExistence type="predicted"/>
<dbReference type="Gene3D" id="3.90.1150.10">
    <property type="entry name" value="Aspartate Aminotransferase, domain 1"/>
    <property type="match status" value="1"/>
</dbReference>
<gene>
    <name evidence="4" type="ORF">IAA67_03640</name>
</gene>
<dbReference type="InterPro" id="IPR015421">
    <property type="entry name" value="PyrdxlP-dep_Trfase_major"/>
</dbReference>
<accession>A0A9D1CNT3</accession>